<protein>
    <submittedName>
        <fullName evidence="1">Uncharacterized protein</fullName>
    </submittedName>
</protein>
<organism evidence="1 2">
    <name type="scientific">Luteimonas soli</name>
    <dbReference type="NCBI Taxonomy" id="1648966"/>
    <lineage>
        <taxon>Bacteria</taxon>
        <taxon>Pseudomonadati</taxon>
        <taxon>Pseudomonadota</taxon>
        <taxon>Gammaproteobacteria</taxon>
        <taxon>Lysobacterales</taxon>
        <taxon>Lysobacteraceae</taxon>
        <taxon>Luteimonas</taxon>
    </lineage>
</organism>
<evidence type="ECO:0000313" key="1">
    <source>
        <dbReference type="EMBL" id="MFC3717034.1"/>
    </source>
</evidence>
<name>A0ABV7XLX4_9GAMM</name>
<dbReference type="Proteomes" id="UP001595705">
    <property type="component" value="Unassembled WGS sequence"/>
</dbReference>
<dbReference type="RefSeq" id="WP_386744704.1">
    <property type="nucleotide sequence ID" value="NZ_JBHRYA010000009.1"/>
</dbReference>
<gene>
    <name evidence="1" type="ORF">ACFONC_12800</name>
</gene>
<keyword evidence="2" id="KW-1185">Reference proteome</keyword>
<accession>A0ABV7XLX4</accession>
<proteinExistence type="predicted"/>
<comment type="caution">
    <text evidence="1">The sequence shown here is derived from an EMBL/GenBank/DDBJ whole genome shotgun (WGS) entry which is preliminary data.</text>
</comment>
<dbReference type="EMBL" id="JBHRYA010000009">
    <property type="protein sequence ID" value="MFC3717034.1"/>
    <property type="molecule type" value="Genomic_DNA"/>
</dbReference>
<sequence>MDTAFEWVDFALQPPGAVVECLDAAGIDGCVPGHAAGEDTRPAQGADAD</sequence>
<evidence type="ECO:0000313" key="2">
    <source>
        <dbReference type="Proteomes" id="UP001595705"/>
    </source>
</evidence>
<reference evidence="2" key="1">
    <citation type="journal article" date="2019" name="Int. J. Syst. Evol. Microbiol.">
        <title>The Global Catalogue of Microorganisms (GCM) 10K type strain sequencing project: providing services to taxonomists for standard genome sequencing and annotation.</title>
        <authorList>
            <consortium name="The Broad Institute Genomics Platform"/>
            <consortium name="The Broad Institute Genome Sequencing Center for Infectious Disease"/>
            <person name="Wu L."/>
            <person name="Ma J."/>
        </authorList>
    </citation>
    <scope>NUCLEOTIDE SEQUENCE [LARGE SCALE GENOMIC DNA]</scope>
    <source>
        <strain evidence="2">KCTC 42441</strain>
    </source>
</reference>